<comment type="subcellular location">
    <subcellularLocation>
        <location evidence="1">Cell membrane</location>
        <topology evidence="1">Multi-pass membrane protein</topology>
    </subcellularLocation>
</comment>
<dbReference type="OrthoDB" id="88014at2"/>
<name>A0A1H2PMI2_9BURK</name>
<feature type="transmembrane region" description="Helical" evidence="6">
    <location>
        <begin position="392"/>
        <end position="415"/>
    </location>
</feature>
<keyword evidence="4 6" id="KW-1133">Transmembrane helix</keyword>
<accession>A0A1H2PMI2</accession>
<feature type="transmembrane region" description="Helical" evidence="6">
    <location>
        <begin position="300"/>
        <end position="325"/>
    </location>
</feature>
<sequence>MRLNHPDVRRALANLFWLAAERGTQIVVAIVIAGVMARYFGAEAFGKWQYASTLLLVLAPLTWVCGAELIVPAMVGASPARLATMMGSAFALRFGVSVAALIVTWAGLAVLDVDPVVATMLAGLAVTLLTREPFGVVNAWLQSRTHSRPALMISATTAVLKAGAVCVAAHMLLAPSRFGWLWAAEGVLGAILLSGYYARARNGRWNWRLDWHVDMSLLKHYARAGVVFWLALVCMYVFLKLDRLMLKHYIDYTTLGRYGAAQQLNENWSLMASMLAQTLAPAFIYRVSDPRRLLRNVLRLSMLTGIAMAFGALLLSAAAPMIVRIVFGPGFGTAVVIFRWAVWLSVLAGVEAVGNLLLLKDQARHTVLFKWLGALLASAVANLYLIPRFGVFGAVLGLAIGYGVAIGVNLCYFGWRRQQLR</sequence>
<keyword evidence="2" id="KW-1003">Cell membrane</keyword>
<dbReference type="Pfam" id="PF13440">
    <property type="entry name" value="Polysacc_synt_3"/>
    <property type="match status" value="1"/>
</dbReference>
<evidence type="ECO:0000256" key="1">
    <source>
        <dbReference type="ARBA" id="ARBA00004651"/>
    </source>
</evidence>
<feature type="transmembrane region" description="Helical" evidence="6">
    <location>
        <begin position="179"/>
        <end position="199"/>
    </location>
</feature>
<gene>
    <name evidence="7" type="ORF">SAMN05216551_103314</name>
</gene>
<dbReference type="Proteomes" id="UP000243719">
    <property type="component" value="Unassembled WGS sequence"/>
</dbReference>
<feature type="transmembrane region" description="Helical" evidence="6">
    <location>
        <begin position="90"/>
        <end position="111"/>
    </location>
</feature>
<feature type="transmembrane region" description="Helical" evidence="6">
    <location>
        <begin position="12"/>
        <end position="36"/>
    </location>
</feature>
<dbReference type="PANTHER" id="PTHR30250:SF11">
    <property type="entry name" value="O-ANTIGEN TRANSPORTER-RELATED"/>
    <property type="match status" value="1"/>
</dbReference>
<keyword evidence="8" id="KW-1185">Reference proteome</keyword>
<feature type="transmembrane region" description="Helical" evidence="6">
    <location>
        <begin position="220"/>
        <end position="239"/>
    </location>
</feature>
<feature type="transmembrane region" description="Helical" evidence="6">
    <location>
        <begin position="48"/>
        <end position="70"/>
    </location>
</feature>
<feature type="transmembrane region" description="Helical" evidence="6">
    <location>
        <begin position="337"/>
        <end position="358"/>
    </location>
</feature>
<evidence type="ECO:0000256" key="5">
    <source>
        <dbReference type="ARBA" id="ARBA00023136"/>
    </source>
</evidence>
<feature type="transmembrane region" description="Helical" evidence="6">
    <location>
        <begin position="268"/>
        <end position="288"/>
    </location>
</feature>
<evidence type="ECO:0000256" key="6">
    <source>
        <dbReference type="SAM" id="Phobius"/>
    </source>
</evidence>
<feature type="transmembrane region" description="Helical" evidence="6">
    <location>
        <begin position="153"/>
        <end position="173"/>
    </location>
</feature>
<dbReference type="InterPro" id="IPR050833">
    <property type="entry name" value="Poly_Biosynth_Transport"/>
</dbReference>
<keyword evidence="3 6" id="KW-0812">Transmembrane</keyword>
<dbReference type="PANTHER" id="PTHR30250">
    <property type="entry name" value="PST FAMILY PREDICTED COLANIC ACID TRANSPORTER"/>
    <property type="match status" value="1"/>
</dbReference>
<keyword evidence="5 6" id="KW-0472">Membrane</keyword>
<dbReference type="RefSeq" id="WP_139169539.1">
    <property type="nucleotide sequence ID" value="NZ_FNLO01000003.1"/>
</dbReference>
<organism evidence="7 8">
    <name type="scientific">Chitinasiproducens palmae</name>
    <dbReference type="NCBI Taxonomy" id="1770053"/>
    <lineage>
        <taxon>Bacteria</taxon>
        <taxon>Pseudomonadati</taxon>
        <taxon>Pseudomonadota</taxon>
        <taxon>Betaproteobacteria</taxon>
        <taxon>Burkholderiales</taxon>
        <taxon>Burkholderiaceae</taxon>
        <taxon>Chitinasiproducens</taxon>
    </lineage>
</organism>
<proteinExistence type="predicted"/>
<protein>
    <submittedName>
        <fullName evidence="7">Polysaccharide transporter, PST family</fullName>
    </submittedName>
</protein>
<evidence type="ECO:0000313" key="7">
    <source>
        <dbReference type="EMBL" id="SDV47810.1"/>
    </source>
</evidence>
<evidence type="ECO:0000256" key="4">
    <source>
        <dbReference type="ARBA" id="ARBA00022989"/>
    </source>
</evidence>
<feature type="transmembrane region" description="Helical" evidence="6">
    <location>
        <begin position="117"/>
        <end position="141"/>
    </location>
</feature>
<evidence type="ECO:0000256" key="3">
    <source>
        <dbReference type="ARBA" id="ARBA00022692"/>
    </source>
</evidence>
<dbReference type="EMBL" id="FNLO01000003">
    <property type="protein sequence ID" value="SDV47810.1"/>
    <property type="molecule type" value="Genomic_DNA"/>
</dbReference>
<feature type="transmembrane region" description="Helical" evidence="6">
    <location>
        <begin position="367"/>
        <end position="386"/>
    </location>
</feature>
<dbReference type="GO" id="GO:0005886">
    <property type="term" value="C:plasma membrane"/>
    <property type="evidence" value="ECO:0007669"/>
    <property type="project" value="UniProtKB-SubCell"/>
</dbReference>
<dbReference type="AlphaFoldDB" id="A0A1H2PMI2"/>
<reference evidence="8" key="1">
    <citation type="submission" date="2016-09" db="EMBL/GenBank/DDBJ databases">
        <authorList>
            <person name="Varghese N."/>
            <person name="Submissions S."/>
        </authorList>
    </citation>
    <scope>NUCLEOTIDE SEQUENCE [LARGE SCALE GENOMIC DNA]</scope>
    <source>
        <strain evidence="8">JS23</strain>
    </source>
</reference>
<dbReference type="STRING" id="1770053.SAMN05216551_103314"/>
<evidence type="ECO:0000256" key="2">
    <source>
        <dbReference type="ARBA" id="ARBA00022475"/>
    </source>
</evidence>
<evidence type="ECO:0000313" key="8">
    <source>
        <dbReference type="Proteomes" id="UP000243719"/>
    </source>
</evidence>